<accession>A0ABD3NKY6</accession>
<protein>
    <submittedName>
        <fullName evidence="1">Uncharacterized protein</fullName>
    </submittedName>
</protein>
<dbReference type="AlphaFoldDB" id="A0ABD3NKY6"/>
<evidence type="ECO:0000313" key="1">
    <source>
        <dbReference type="EMBL" id="KAL3775852.1"/>
    </source>
</evidence>
<evidence type="ECO:0000313" key="2">
    <source>
        <dbReference type="Proteomes" id="UP001530400"/>
    </source>
</evidence>
<name>A0ABD3NKY6_9STRA</name>
<comment type="caution">
    <text evidence="1">The sequence shown here is derived from an EMBL/GenBank/DDBJ whole genome shotgun (WGS) entry which is preliminary data.</text>
</comment>
<keyword evidence="2" id="KW-1185">Reference proteome</keyword>
<dbReference type="PANTHER" id="PTHR43642">
    <property type="entry name" value="HYBRID SIGNAL TRANSDUCTION HISTIDINE KINASE G"/>
    <property type="match status" value="1"/>
</dbReference>
<dbReference type="EMBL" id="JALLPJ020001131">
    <property type="protein sequence ID" value="KAL3775852.1"/>
    <property type="molecule type" value="Genomic_DNA"/>
</dbReference>
<reference evidence="1 2" key="1">
    <citation type="submission" date="2024-10" db="EMBL/GenBank/DDBJ databases">
        <title>Updated reference genomes for cyclostephanoid diatoms.</title>
        <authorList>
            <person name="Roberts W.R."/>
            <person name="Alverson A.J."/>
        </authorList>
    </citation>
    <scope>NUCLEOTIDE SEQUENCE [LARGE SCALE GENOMIC DNA]</scope>
    <source>
        <strain evidence="1 2">AJA010-31</strain>
    </source>
</reference>
<dbReference type="InterPro" id="IPR053159">
    <property type="entry name" value="Hybrid_Histidine_Kinase"/>
</dbReference>
<dbReference type="PANTHER" id="PTHR43642:SF1">
    <property type="entry name" value="HYBRID SIGNAL TRANSDUCTION HISTIDINE KINASE G"/>
    <property type="match status" value="1"/>
</dbReference>
<proteinExistence type="predicted"/>
<sequence length="402" mass="46490">MHAYYILTSLIYLAKPSLHPYYVSRWVQYSVEHKVASKYVPASYTCFAAILCQQMNENSRVGKRIGQLGLKLLNQSSSFMNELPLVHMLYYGYVGVLFEPIQAVIEMHRKAGEIGRQIGNLSIAALHKIFQVAREFYAGTNLLKWKADIERDLKGEEYHESFPFLGRRLNLYRQAVTTLIGGSQPPYLVERSDGSLWDSEPSLQFKHFSIKPLSTRITTFGSVNQCLLIEMACLTYRGYFERVHHMGKLWEQNHDAQQSEQFYLRRIYVYFYYGLAALSISRRKKTKGSNVDRIISIVKNAACYNSWNYRNKALLLVAEKYSVTLENRQAEATYTDAISAARESKFPHEEGLACELAAMHYERLNKIQQAATLFDHAEKCYNRWGSQMKVQKMQDKAKNLRS</sequence>
<gene>
    <name evidence="1" type="ORF">ACHAWO_007003</name>
</gene>
<organism evidence="1 2">
    <name type="scientific">Cyclotella atomus</name>
    <dbReference type="NCBI Taxonomy" id="382360"/>
    <lineage>
        <taxon>Eukaryota</taxon>
        <taxon>Sar</taxon>
        <taxon>Stramenopiles</taxon>
        <taxon>Ochrophyta</taxon>
        <taxon>Bacillariophyta</taxon>
        <taxon>Coscinodiscophyceae</taxon>
        <taxon>Thalassiosirophycidae</taxon>
        <taxon>Stephanodiscales</taxon>
        <taxon>Stephanodiscaceae</taxon>
        <taxon>Cyclotella</taxon>
    </lineage>
</organism>
<dbReference type="Proteomes" id="UP001530400">
    <property type="component" value="Unassembled WGS sequence"/>
</dbReference>